<keyword evidence="5 13" id="KW-0812">Transmembrane</keyword>
<dbReference type="PANTHER" id="PTHR48086">
    <property type="entry name" value="SODIUM/PROLINE SYMPORTER-RELATED"/>
    <property type="match status" value="1"/>
</dbReference>
<reference evidence="14" key="2">
    <citation type="journal article" date="2018" name="Syst. Appl. Microbiol.">
        <title>A new symbiotic nanoarchaeote (Candidatus Nanoclepta minutus) and its host (Zestosphaera tikiterensis gen. nov., sp. nov.) from a New Zealand hot spring.</title>
        <authorList>
            <person name="St John E."/>
            <person name="Liu Y."/>
            <person name="Podar M."/>
            <person name="Stott M.B."/>
            <person name="Meneghin J."/>
            <person name="Chen Z."/>
            <person name="Lagutin K."/>
            <person name="Mitchell K."/>
            <person name="Reysenbach A.L."/>
        </authorList>
    </citation>
    <scope>NUCLEOTIDE SEQUENCE [LARGE SCALE GENOMIC DNA]</scope>
    <source>
        <strain evidence="14">NZ3</strain>
    </source>
</reference>
<keyword evidence="9" id="KW-0406">Ion transport</keyword>
<feature type="transmembrane region" description="Helical" evidence="13">
    <location>
        <begin position="335"/>
        <end position="360"/>
    </location>
</feature>
<evidence type="ECO:0000256" key="4">
    <source>
        <dbReference type="ARBA" id="ARBA00022475"/>
    </source>
</evidence>
<proteinExistence type="inferred from homology"/>
<feature type="transmembrane region" description="Helical" evidence="13">
    <location>
        <begin position="6"/>
        <end position="26"/>
    </location>
</feature>
<dbReference type="AlphaFoldDB" id="A0A2R7Y4S7"/>
<organism evidence="14 15">
    <name type="scientific">Zestosphaera tikiterensis</name>
    <dbReference type="NCBI Taxonomy" id="1973259"/>
    <lineage>
        <taxon>Archaea</taxon>
        <taxon>Thermoproteota</taxon>
        <taxon>Thermoprotei</taxon>
        <taxon>Desulfurococcales</taxon>
        <taxon>Desulfurococcaceae</taxon>
        <taxon>Zestosphaera</taxon>
    </lineage>
</organism>
<evidence type="ECO:0000256" key="13">
    <source>
        <dbReference type="SAM" id="Phobius"/>
    </source>
</evidence>
<feature type="transmembrane region" description="Helical" evidence="13">
    <location>
        <begin position="277"/>
        <end position="296"/>
    </location>
</feature>
<feature type="transmembrane region" description="Helical" evidence="13">
    <location>
        <begin position="442"/>
        <end position="458"/>
    </location>
</feature>
<dbReference type="GO" id="GO:0006814">
    <property type="term" value="P:sodium ion transport"/>
    <property type="evidence" value="ECO:0007669"/>
    <property type="project" value="UniProtKB-KW"/>
</dbReference>
<feature type="transmembrane region" description="Helical" evidence="13">
    <location>
        <begin position="38"/>
        <end position="62"/>
    </location>
</feature>
<accession>A0A2R7Y4S7</accession>
<keyword evidence="11" id="KW-0739">Sodium transport</keyword>
<evidence type="ECO:0000313" key="14">
    <source>
        <dbReference type="EMBL" id="PUA32483.1"/>
    </source>
</evidence>
<feature type="transmembrane region" description="Helical" evidence="13">
    <location>
        <begin position="470"/>
        <end position="495"/>
    </location>
</feature>
<evidence type="ECO:0000256" key="11">
    <source>
        <dbReference type="ARBA" id="ARBA00023201"/>
    </source>
</evidence>
<protein>
    <recommendedName>
        <fullName evidence="16">Sodium:solute symporter</fullName>
    </recommendedName>
</protein>
<feature type="transmembrane region" description="Helical" evidence="13">
    <location>
        <begin position="237"/>
        <end position="257"/>
    </location>
</feature>
<gene>
    <name evidence="14" type="ORF">B7O98_07465</name>
</gene>
<evidence type="ECO:0000256" key="8">
    <source>
        <dbReference type="ARBA" id="ARBA00023053"/>
    </source>
</evidence>
<keyword evidence="10 13" id="KW-0472">Membrane</keyword>
<evidence type="ECO:0000256" key="5">
    <source>
        <dbReference type="ARBA" id="ARBA00022692"/>
    </source>
</evidence>
<dbReference type="PROSITE" id="PS50283">
    <property type="entry name" value="NA_SOLUT_SYMP_3"/>
    <property type="match status" value="1"/>
</dbReference>
<evidence type="ECO:0000256" key="10">
    <source>
        <dbReference type="ARBA" id="ARBA00023136"/>
    </source>
</evidence>
<dbReference type="EMBL" id="NBVN01000004">
    <property type="protein sequence ID" value="PUA32483.1"/>
    <property type="molecule type" value="Genomic_DNA"/>
</dbReference>
<dbReference type="Pfam" id="PF00474">
    <property type="entry name" value="SSF"/>
    <property type="match status" value="1"/>
</dbReference>
<evidence type="ECO:0008006" key="16">
    <source>
        <dbReference type="Google" id="ProtNLM"/>
    </source>
</evidence>
<evidence type="ECO:0000256" key="2">
    <source>
        <dbReference type="ARBA" id="ARBA00006434"/>
    </source>
</evidence>
<feature type="transmembrane region" description="Helical" evidence="13">
    <location>
        <begin position="125"/>
        <end position="150"/>
    </location>
</feature>
<evidence type="ECO:0000256" key="7">
    <source>
        <dbReference type="ARBA" id="ARBA00022989"/>
    </source>
</evidence>
<feature type="transmembrane region" description="Helical" evidence="13">
    <location>
        <begin position="74"/>
        <end position="95"/>
    </location>
</feature>
<dbReference type="InterPro" id="IPR001734">
    <property type="entry name" value="Na/solute_symporter"/>
</dbReference>
<feature type="transmembrane region" description="Helical" evidence="13">
    <location>
        <begin position="381"/>
        <end position="400"/>
    </location>
</feature>
<comment type="caution">
    <text evidence="14">The sequence shown here is derived from an EMBL/GenBank/DDBJ whole genome shotgun (WGS) entry which is preliminary data.</text>
</comment>
<evidence type="ECO:0000256" key="3">
    <source>
        <dbReference type="ARBA" id="ARBA00022448"/>
    </source>
</evidence>
<evidence type="ECO:0000256" key="12">
    <source>
        <dbReference type="RuleBase" id="RU362091"/>
    </source>
</evidence>
<dbReference type="GO" id="GO:0005886">
    <property type="term" value="C:plasma membrane"/>
    <property type="evidence" value="ECO:0007669"/>
    <property type="project" value="UniProtKB-SubCell"/>
</dbReference>
<evidence type="ECO:0000313" key="15">
    <source>
        <dbReference type="Proteomes" id="UP000244093"/>
    </source>
</evidence>
<name>A0A2R7Y4S7_9CREN</name>
<feature type="transmembrane region" description="Helical" evidence="13">
    <location>
        <begin position="192"/>
        <end position="210"/>
    </location>
</feature>
<keyword evidence="6" id="KW-0769">Symport</keyword>
<sequence>MEAWQVTLTVMFVYIIFMIVLGYLAGRKFRKTLEDFYVLSRTAGFIVVFLAIASTYHSAFAFLTSVATYATTGVTWWIGAMPWTTLAAVFGYYYGKRIFKLGKAKKFITPADLLADFYGGNAIRVITAVIQAIFVIAYIVVQAVGLGIVFDIGSGGVIPYTYGSLILIMVTCLYLILGDLRAAYWTDVAQGIWMYVGVWAAGLYLLYKFFPGGVAEVFTAARAVNPALLTLQWKPEMLLGSILIYSFGLMVLPHLLIKYYASKDVWTIKWSSVGTALYLSSFYIPTLFVGLGAAVLNAKGIPGILEAGFIKALQTKYGSADAVMAYMIYNFTPPIFAGFLLAGAAAAAMSTLDSFLGATSMILTRDIYQRYVRPKASESELIIVSRVLLLAFALIGWYLALLKPGLIFDITSIAVAGGLQFVPAIIQAVLPTRRNYINREGAIAGILAGSIVVMLLTQQTGKYFGIPPTYLYHAAIAALIGLAVNLVVTFLVRALTKPLPEDKIREYAEILKS</sequence>
<dbReference type="PANTHER" id="PTHR48086:SF3">
    <property type="entry name" value="SODIUM_PROLINE SYMPORTER"/>
    <property type="match status" value="1"/>
</dbReference>
<keyword evidence="7 13" id="KW-1133">Transmembrane helix</keyword>
<dbReference type="GO" id="GO:0015293">
    <property type="term" value="F:symporter activity"/>
    <property type="evidence" value="ECO:0007669"/>
    <property type="project" value="UniProtKB-KW"/>
</dbReference>
<evidence type="ECO:0000256" key="6">
    <source>
        <dbReference type="ARBA" id="ARBA00022847"/>
    </source>
</evidence>
<keyword evidence="3" id="KW-0813">Transport</keyword>
<evidence type="ECO:0000256" key="1">
    <source>
        <dbReference type="ARBA" id="ARBA00004651"/>
    </source>
</evidence>
<comment type="subcellular location">
    <subcellularLocation>
        <location evidence="1">Cell membrane</location>
        <topology evidence="1">Multi-pass membrane protein</topology>
    </subcellularLocation>
</comment>
<keyword evidence="4" id="KW-1003">Cell membrane</keyword>
<feature type="transmembrane region" description="Helical" evidence="13">
    <location>
        <begin position="406"/>
        <end position="430"/>
    </location>
</feature>
<dbReference type="InterPro" id="IPR050277">
    <property type="entry name" value="Sodium:Solute_Symporter"/>
</dbReference>
<dbReference type="Proteomes" id="UP000244093">
    <property type="component" value="Unassembled WGS sequence"/>
</dbReference>
<dbReference type="Gene3D" id="1.20.1730.10">
    <property type="entry name" value="Sodium/glucose cotransporter"/>
    <property type="match status" value="1"/>
</dbReference>
<dbReference type="CDD" id="cd10322">
    <property type="entry name" value="SLC5sbd"/>
    <property type="match status" value="1"/>
</dbReference>
<keyword evidence="8" id="KW-0915">Sodium</keyword>
<reference evidence="14" key="1">
    <citation type="submission" date="2017-04" db="EMBL/GenBank/DDBJ databases">
        <authorList>
            <person name="Afonso C.L."/>
            <person name="Miller P.J."/>
            <person name="Scott M.A."/>
            <person name="Spackman E."/>
            <person name="Goraichik I."/>
            <person name="Dimitrov K.M."/>
            <person name="Suarez D.L."/>
            <person name="Swayne D.E."/>
        </authorList>
    </citation>
    <scope>NUCLEOTIDE SEQUENCE</scope>
    <source>
        <strain evidence="14">NZ3</strain>
    </source>
</reference>
<feature type="transmembrane region" description="Helical" evidence="13">
    <location>
        <begin position="162"/>
        <end position="180"/>
    </location>
</feature>
<comment type="similarity">
    <text evidence="2 12">Belongs to the sodium:solute symporter (SSF) (TC 2.A.21) family.</text>
</comment>
<evidence type="ECO:0000256" key="9">
    <source>
        <dbReference type="ARBA" id="ARBA00023065"/>
    </source>
</evidence>
<dbReference type="InterPro" id="IPR038377">
    <property type="entry name" value="Na/Glc_symporter_sf"/>
</dbReference>